<proteinExistence type="predicted"/>
<evidence type="ECO:0000313" key="2">
    <source>
        <dbReference type="Proteomes" id="UP000663887"/>
    </source>
</evidence>
<organism evidence="1 2">
    <name type="scientific">Rotaria magnacalcarata</name>
    <dbReference type="NCBI Taxonomy" id="392030"/>
    <lineage>
        <taxon>Eukaryota</taxon>
        <taxon>Metazoa</taxon>
        <taxon>Spiralia</taxon>
        <taxon>Gnathifera</taxon>
        <taxon>Rotifera</taxon>
        <taxon>Eurotatoria</taxon>
        <taxon>Bdelloidea</taxon>
        <taxon>Philodinida</taxon>
        <taxon>Philodinidae</taxon>
        <taxon>Rotaria</taxon>
    </lineage>
</organism>
<sequence length="609" mass="68250">MRQDTINVHQNYNIKPKADCITKTIPNFNLDYNLINEASRVDVLNNDSKPKAENVRLATEAEVVIQSNNENIKINVLDNNLEPLDAEGIEQANCKVDILTNNIGPKANDCFSYHDDKIIIVSNKIEPRANGIEETKSNLNLQPGKNNKIEIAYINIKDEAEEVKGTDIDINLSPDEDIKVNVPEINNELLYENLKVRFPDMFLEPFESVKVNFEKTIIAAQNLKHKEDFKTPSAVNVVKDNCKSEIECNTTEVDSLFSDTEPKASHNFDLEYKNDGEINILGNNIGPKAENFKQAGAMVSVKVDEGCKINNTNNNIKPPASIIVESDKGKGKPKAVKVIKDIFKSDISCNKKGLVNKINSNLQPKATSIVETRSKSRSNKNVNLNCSKLVTEPKASDVNNKSKLIGQDNKKVKLDVKNIKLKPKAKSMHDINEIVKVKTSTYDEVEPKAESLEDILAEFNLQYNIDNGIKITNDKVKPKAVSKLIGQDNKKVKLDVKNIKLKPKAKSMHNINEIVKVKITYDEVEPKAESWEDILAEFNLQCDKDNVIKITNDKVKPKAVDVDKDNSKSNISAGQIVKVNYESSNVKPRAKEFEKEEDNISIQFGVSEI</sequence>
<name>A0A816R553_9BILA</name>
<protein>
    <submittedName>
        <fullName evidence="1">Uncharacterized protein</fullName>
    </submittedName>
</protein>
<dbReference type="AlphaFoldDB" id="A0A816R553"/>
<dbReference type="Proteomes" id="UP000663887">
    <property type="component" value="Unassembled WGS sequence"/>
</dbReference>
<comment type="caution">
    <text evidence="1">The sequence shown here is derived from an EMBL/GenBank/DDBJ whole genome shotgun (WGS) entry which is preliminary data.</text>
</comment>
<gene>
    <name evidence="1" type="ORF">XDN619_LOCUS11974</name>
</gene>
<accession>A0A816R553</accession>
<dbReference type="EMBL" id="CAJNRG010004670">
    <property type="protein sequence ID" value="CAF2067954.1"/>
    <property type="molecule type" value="Genomic_DNA"/>
</dbReference>
<evidence type="ECO:0000313" key="1">
    <source>
        <dbReference type="EMBL" id="CAF2067954.1"/>
    </source>
</evidence>
<reference evidence="1" key="1">
    <citation type="submission" date="2021-02" db="EMBL/GenBank/DDBJ databases">
        <authorList>
            <person name="Nowell W R."/>
        </authorList>
    </citation>
    <scope>NUCLEOTIDE SEQUENCE</scope>
</reference>